<proteinExistence type="predicted"/>
<keyword evidence="2" id="KW-1185">Reference proteome</keyword>
<dbReference type="EMBL" id="JAENHL010000008">
    <property type="protein sequence ID" value="MBK1870053.1"/>
    <property type="molecule type" value="Genomic_DNA"/>
</dbReference>
<organism evidence="1 2">
    <name type="scientific">Taklimakanibacter albus</name>
    <dbReference type="NCBI Taxonomy" id="2800327"/>
    <lineage>
        <taxon>Bacteria</taxon>
        <taxon>Pseudomonadati</taxon>
        <taxon>Pseudomonadota</taxon>
        <taxon>Alphaproteobacteria</taxon>
        <taxon>Hyphomicrobiales</taxon>
        <taxon>Aestuariivirgaceae</taxon>
        <taxon>Taklimakanibacter</taxon>
    </lineage>
</organism>
<evidence type="ECO:0000313" key="2">
    <source>
        <dbReference type="Proteomes" id="UP000616151"/>
    </source>
</evidence>
<comment type="caution">
    <text evidence="1">The sequence shown here is derived from an EMBL/GenBank/DDBJ whole genome shotgun (WGS) entry which is preliminary data.</text>
</comment>
<sequence length="210" mass="23016">MARSAAVKRTGRQDPAGSAFGNRVRLLREQADLTLEQVAKLSGVSRAMLSKVERGEKSPTIGVAKRIAQALGTSFSTLVGDDGTARRAFALVRKDQRQIFRDAETGFERHLLSPLMAGIPVEVVLHHLPAKTSTGKLPPYPTGVTKHVLASRGRIVVGVDKIEAILEEGDTLYFEADVEHWVENRTARPAEYYLVISAAQTFPRRSEARS</sequence>
<evidence type="ECO:0000313" key="1">
    <source>
        <dbReference type="EMBL" id="MBK1870053.1"/>
    </source>
</evidence>
<dbReference type="Proteomes" id="UP000616151">
    <property type="component" value="Unassembled WGS sequence"/>
</dbReference>
<gene>
    <name evidence="1" type="ORF">JHL16_27050</name>
</gene>
<reference evidence="1" key="1">
    <citation type="submission" date="2021-01" db="EMBL/GenBank/DDBJ databases">
        <authorList>
            <person name="Sun Q."/>
        </authorList>
    </citation>
    <scope>NUCLEOTIDE SEQUENCE</scope>
    <source>
        <strain evidence="1">YIM B02566</strain>
    </source>
</reference>
<protein>
    <submittedName>
        <fullName evidence="1">Helix-turn-helix transcriptional regulator</fullName>
    </submittedName>
</protein>
<name>A0ACC5RCE0_9HYPH</name>
<accession>A0ACC5RCE0</accession>